<evidence type="ECO:0000259" key="1">
    <source>
        <dbReference type="PROSITE" id="PS50820"/>
    </source>
</evidence>
<gene>
    <name evidence="2" type="ORF">V1264_005147</name>
</gene>
<dbReference type="PANTHER" id="PTHR31331">
    <property type="entry name" value="LCCL DOMAIN PROTEIN (AFU_ORTHOLOGUE AFUA_5G08630)"/>
    <property type="match status" value="1"/>
</dbReference>
<dbReference type="Pfam" id="PF03815">
    <property type="entry name" value="LCCL"/>
    <property type="match status" value="1"/>
</dbReference>
<feature type="domain" description="LCCL" evidence="1">
    <location>
        <begin position="8"/>
        <end position="72"/>
    </location>
</feature>
<keyword evidence="3" id="KW-1185">Reference proteome</keyword>
<dbReference type="InterPro" id="IPR004043">
    <property type="entry name" value="LCCL"/>
</dbReference>
<evidence type="ECO:0000313" key="3">
    <source>
        <dbReference type="Proteomes" id="UP001374579"/>
    </source>
</evidence>
<dbReference type="InterPro" id="IPR051957">
    <property type="entry name" value="CRISP-LCCL_domain"/>
</dbReference>
<dbReference type="PROSITE" id="PS50820">
    <property type="entry name" value="LCCL"/>
    <property type="match status" value="1"/>
</dbReference>
<dbReference type="Gene3D" id="2.170.130.20">
    <property type="entry name" value="LCCL-like domain"/>
    <property type="match status" value="1"/>
</dbReference>
<protein>
    <recommendedName>
        <fullName evidence="1">LCCL domain-containing protein</fullName>
    </recommendedName>
</protein>
<dbReference type="Proteomes" id="UP001374579">
    <property type="component" value="Unassembled WGS sequence"/>
</dbReference>
<comment type="caution">
    <text evidence="2">The sequence shown here is derived from an EMBL/GenBank/DDBJ whole genome shotgun (WGS) entry which is preliminary data.</text>
</comment>
<dbReference type="AlphaFoldDB" id="A0AAN9AYY7"/>
<dbReference type="SUPFAM" id="SSF69848">
    <property type="entry name" value="LCCL domain"/>
    <property type="match status" value="1"/>
</dbReference>
<reference evidence="2 3" key="1">
    <citation type="submission" date="2024-02" db="EMBL/GenBank/DDBJ databases">
        <title>Chromosome-scale genome assembly of the rough periwinkle Littorina saxatilis.</title>
        <authorList>
            <person name="De Jode A."/>
            <person name="Faria R."/>
            <person name="Formenti G."/>
            <person name="Sims Y."/>
            <person name="Smith T.P."/>
            <person name="Tracey A."/>
            <person name="Wood J.M.D."/>
            <person name="Zagrodzka Z.B."/>
            <person name="Johannesson K."/>
            <person name="Butlin R.K."/>
            <person name="Leder E.H."/>
        </authorList>
    </citation>
    <scope>NUCLEOTIDE SEQUENCE [LARGE SCALE GENOMIC DNA]</scope>
    <source>
        <strain evidence="2">Snail1</strain>
        <tissue evidence="2">Muscle</tissue>
    </source>
</reference>
<accession>A0AAN9AYY7</accession>
<proteinExistence type="predicted"/>
<dbReference type="InterPro" id="IPR036609">
    <property type="entry name" value="LCCL_sf"/>
</dbReference>
<dbReference type="EMBL" id="JBAMIC010000014">
    <property type="protein sequence ID" value="KAK7095782.1"/>
    <property type="molecule type" value="Genomic_DNA"/>
</dbReference>
<dbReference type="PANTHER" id="PTHR31331:SF1">
    <property type="entry name" value="CYSTEINE RICH SECRETORY PROTEIN LCCL DOMAIN CONTAINING 2"/>
    <property type="match status" value="1"/>
</dbReference>
<evidence type="ECO:0000313" key="2">
    <source>
        <dbReference type="EMBL" id="KAK7095782.1"/>
    </source>
</evidence>
<name>A0AAN9AYY7_9CAEN</name>
<organism evidence="2 3">
    <name type="scientific">Littorina saxatilis</name>
    <dbReference type="NCBI Taxonomy" id="31220"/>
    <lineage>
        <taxon>Eukaryota</taxon>
        <taxon>Metazoa</taxon>
        <taxon>Spiralia</taxon>
        <taxon>Lophotrochozoa</taxon>
        <taxon>Mollusca</taxon>
        <taxon>Gastropoda</taxon>
        <taxon>Caenogastropoda</taxon>
        <taxon>Littorinimorpha</taxon>
        <taxon>Littorinoidea</taxon>
        <taxon>Littorinidae</taxon>
        <taxon>Littorina</taxon>
    </lineage>
</organism>
<dbReference type="SMART" id="SM00603">
    <property type="entry name" value="LCCL"/>
    <property type="match status" value="1"/>
</dbReference>
<sequence length="72" mass="7466">MFVHSGHCPGDCQNSADPVVGTDTYTENSSICRSSIHAGVLGVTESGTVVWMSTAHTAPFTASLRHGVTSMA</sequence>